<evidence type="ECO:0000313" key="2">
    <source>
        <dbReference type="EMBL" id="MFC4072658.1"/>
    </source>
</evidence>
<name>A0ABV8JDT6_9ACTN</name>
<dbReference type="RefSeq" id="WP_378073531.1">
    <property type="nucleotide sequence ID" value="NZ_JBHSBL010000041.1"/>
</dbReference>
<keyword evidence="3" id="KW-1185">Reference proteome</keyword>
<reference evidence="3" key="1">
    <citation type="journal article" date="2019" name="Int. J. Syst. Evol. Microbiol.">
        <title>The Global Catalogue of Microorganisms (GCM) 10K type strain sequencing project: providing services to taxonomists for standard genome sequencing and annotation.</title>
        <authorList>
            <consortium name="The Broad Institute Genomics Platform"/>
            <consortium name="The Broad Institute Genome Sequencing Center for Infectious Disease"/>
            <person name="Wu L."/>
            <person name="Ma J."/>
        </authorList>
    </citation>
    <scope>NUCLEOTIDE SEQUENCE [LARGE SCALE GENOMIC DNA]</scope>
    <source>
        <strain evidence="3">TBRC 5832</strain>
    </source>
</reference>
<dbReference type="EMBL" id="JBHSBL010000041">
    <property type="protein sequence ID" value="MFC4072658.1"/>
    <property type="molecule type" value="Genomic_DNA"/>
</dbReference>
<feature type="domain" description="DUF732" evidence="1">
    <location>
        <begin position="12"/>
        <end position="79"/>
    </location>
</feature>
<sequence>MSAAAPTAGELFVQAVRGQLSQVTMDLRNEEITEMGGQACASLAAGHERKEVAAELGEYGLPDADARELVSLARSTLCRS</sequence>
<gene>
    <name evidence="2" type="ORF">ACFO0C_47665</name>
</gene>
<evidence type="ECO:0000259" key="1">
    <source>
        <dbReference type="Pfam" id="PF05305"/>
    </source>
</evidence>
<proteinExistence type="predicted"/>
<evidence type="ECO:0000313" key="3">
    <source>
        <dbReference type="Proteomes" id="UP001595867"/>
    </source>
</evidence>
<accession>A0ABV8JDT6</accession>
<comment type="caution">
    <text evidence="2">The sequence shown here is derived from an EMBL/GenBank/DDBJ whole genome shotgun (WGS) entry which is preliminary data.</text>
</comment>
<protein>
    <submittedName>
        <fullName evidence="2">DUF732 domain-containing protein</fullName>
    </submittedName>
</protein>
<dbReference type="Pfam" id="PF05305">
    <property type="entry name" value="DUF732"/>
    <property type="match status" value="1"/>
</dbReference>
<dbReference type="InterPro" id="IPR007969">
    <property type="entry name" value="DUF732"/>
</dbReference>
<dbReference type="Proteomes" id="UP001595867">
    <property type="component" value="Unassembled WGS sequence"/>
</dbReference>
<organism evidence="2 3">
    <name type="scientific">Actinoplanes subglobosus</name>
    <dbReference type="NCBI Taxonomy" id="1547892"/>
    <lineage>
        <taxon>Bacteria</taxon>
        <taxon>Bacillati</taxon>
        <taxon>Actinomycetota</taxon>
        <taxon>Actinomycetes</taxon>
        <taxon>Micromonosporales</taxon>
        <taxon>Micromonosporaceae</taxon>
        <taxon>Actinoplanes</taxon>
    </lineage>
</organism>